<evidence type="ECO:0008006" key="4">
    <source>
        <dbReference type="Google" id="ProtNLM"/>
    </source>
</evidence>
<reference evidence="3" key="1">
    <citation type="journal article" date="2013" name="Genome Biol.">
        <title>Draft genome of the mountain pine beetle, Dendroctonus ponderosae Hopkins, a major forest pest.</title>
        <authorList>
            <person name="Keeling C.I."/>
            <person name="Yuen M.M."/>
            <person name="Liao N.Y."/>
            <person name="Docking T.R."/>
            <person name="Chan S.K."/>
            <person name="Taylor G.A."/>
            <person name="Palmquist D.L."/>
            <person name="Jackman S.D."/>
            <person name="Nguyen A."/>
            <person name="Li M."/>
            <person name="Henderson H."/>
            <person name="Janes J.K."/>
            <person name="Zhao Y."/>
            <person name="Pandoh P."/>
            <person name="Moore R."/>
            <person name="Sperling F.A."/>
            <person name="Huber D.P."/>
            <person name="Birol I."/>
            <person name="Jones S.J."/>
            <person name="Bohlmann J."/>
        </authorList>
    </citation>
    <scope>NUCLEOTIDE SEQUENCE</scope>
</reference>
<dbReference type="AlphaFoldDB" id="A0AAR5PS25"/>
<evidence type="ECO:0000313" key="2">
    <source>
        <dbReference type="EnsemblMetazoa" id="XP_019763606.1"/>
    </source>
</evidence>
<organism evidence="2 3">
    <name type="scientific">Dendroctonus ponderosae</name>
    <name type="common">Mountain pine beetle</name>
    <dbReference type="NCBI Taxonomy" id="77166"/>
    <lineage>
        <taxon>Eukaryota</taxon>
        <taxon>Metazoa</taxon>
        <taxon>Ecdysozoa</taxon>
        <taxon>Arthropoda</taxon>
        <taxon>Hexapoda</taxon>
        <taxon>Insecta</taxon>
        <taxon>Pterygota</taxon>
        <taxon>Neoptera</taxon>
        <taxon>Endopterygota</taxon>
        <taxon>Coleoptera</taxon>
        <taxon>Polyphaga</taxon>
        <taxon>Cucujiformia</taxon>
        <taxon>Curculionidae</taxon>
        <taxon>Scolytinae</taxon>
        <taxon>Dendroctonus</taxon>
    </lineage>
</organism>
<dbReference type="EnsemblMetazoa" id="XM_019908047.1">
    <property type="protein sequence ID" value="XP_019763606.1"/>
    <property type="gene ID" value="LOC109539962"/>
</dbReference>
<dbReference type="Proteomes" id="UP000019118">
    <property type="component" value="Unassembled WGS sequence"/>
</dbReference>
<name>A0AAR5PS25_DENPD</name>
<evidence type="ECO:0000256" key="1">
    <source>
        <dbReference type="SAM" id="SignalP"/>
    </source>
</evidence>
<accession>A0AAR5PS25</accession>
<keyword evidence="1" id="KW-0732">Signal</keyword>
<feature type="signal peptide" evidence="1">
    <location>
        <begin position="1"/>
        <end position="20"/>
    </location>
</feature>
<dbReference type="GeneID" id="109539962"/>
<evidence type="ECO:0000313" key="3">
    <source>
        <dbReference type="Proteomes" id="UP000019118"/>
    </source>
</evidence>
<proteinExistence type="predicted"/>
<reference evidence="2" key="2">
    <citation type="submission" date="2024-08" db="UniProtKB">
        <authorList>
            <consortium name="EnsemblMetazoa"/>
        </authorList>
    </citation>
    <scope>IDENTIFICATION</scope>
</reference>
<keyword evidence="3" id="KW-1185">Reference proteome</keyword>
<feature type="chain" id="PRO_5043680993" description="Lipid-binding serum glycoprotein N-terminal domain-containing protein" evidence="1">
    <location>
        <begin position="21"/>
        <end position="291"/>
    </location>
</feature>
<sequence>MKGGLIIALLCFSCVVGATADWDKVINGIATIVVAYIETLLKAGGKEYVLLVGKPNGTSLNYSNIIEGDIHFTRIYLYGLDGLVVNTQTINIQWNSSSQTLILGLNISVPNEVGIVIEDYDIDLGLINIIPLYGAGNFLVGGYSVNIGIYSEISFSGSPNLTYFELRPFLSGTKFDLSGFWRNSELSTVISEVLTIAFDAFIIVWDFEIDCITCAISSVVESLIHETDISDHLRERCQTICLPSKNTLIKAAFDGSLADFRDDISKGNVVEYIETGADYFTKKIECYLADK</sequence>
<protein>
    <recommendedName>
        <fullName evidence="4">Lipid-binding serum glycoprotein N-terminal domain-containing protein</fullName>
    </recommendedName>
</protein>
<dbReference type="KEGG" id="dpa:109539962"/>